<organism evidence="2 3">
    <name type="scientific">Araneus ventricosus</name>
    <name type="common">Orbweaver spider</name>
    <name type="synonym">Epeira ventricosa</name>
    <dbReference type="NCBI Taxonomy" id="182803"/>
    <lineage>
        <taxon>Eukaryota</taxon>
        <taxon>Metazoa</taxon>
        <taxon>Ecdysozoa</taxon>
        <taxon>Arthropoda</taxon>
        <taxon>Chelicerata</taxon>
        <taxon>Arachnida</taxon>
        <taxon>Araneae</taxon>
        <taxon>Araneomorphae</taxon>
        <taxon>Entelegynae</taxon>
        <taxon>Araneoidea</taxon>
        <taxon>Araneidae</taxon>
        <taxon>Araneus</taxon>
    </lineage>
</organism>
<protein>
    <recommendedName>
        <fullName evidence="1">PiggyBac transposable element-derived protein domain-containing protein</fullName>
    </recommendedName>
</protein>
<dbReference type="Proteomes" id="UP000499080">
    <property type="component" value="Unassembled WGS sequence"/>
</dbReference>
<reference evidence="2 3" key="1">
    <citation type="journal article" date="2019" name="Sci. Rep.">
        <title>Orb-weaving spider Araneus ventricosus genome elucidates the spidroin gene catalogue.</title>
        <authorList>
            <person name="Kono N."/>
            <person name="Nakamura H."/>
            <person name="Ohtoshi R."/>
            <person name="Moran D.A.P."/>
            <person name="Shinohara A."/>
            <person name="Yoshida Y."/>
            <person name="Fujiwara M."/>
            <person name="Mori M."/>
            <person name="Tomita M."/>
            <person name="Arakawa K."/>
        </authorList>
    </citation>
    <scope>NUCLEOTIDE SEQUENCE [LARGE SCALE GENOMIC DNA]</scope>
</reference>
<accession>A0A4Y2E0A4</accession>
<keyword evidence="3" id="KW-1185">Reference proteome</keyword>
<evidence type="ECO:0000313" key="3">
    <source>
        <dbReference type="Proteomes" id="UP000499080"/>
    </source>
</evidence>
<proteinExistence type="predicted"/>
<dbReference type="PANTHER" id="PTHR46599">
    <property type="entry name" value="PIGGYBAC TRANSPOSABLE ELEMENT-DERIVED PROTEIN 4"/>
    <property type="match status" value="1"/>
</dbReference>
<name>A0A4Y2E0A4_ARAVE</name>
<dbReference type="EMBL" id="BGPR01000481">
    <property type="protein sequence ID" value="GBM22482.1"/>
    <property type="molecule type" value="Genomic_DNA"/>
</dbReference>
<dbReference type="AlphaFoldDB" id="A0A4Y2E0A4"/>
<dbReference type="PANTHER" id="PTHR46599:SF3">
    <property type="entry name" value="PIGGYBAC TRANSPOSABLE ELEMENT-DERIVED PROTEIN 4"/>
    <property type="match status" value="1"/>
</dbReference>
<evidence type="ECO:0000313" key="2">
    <source>
        <dbReference type="EMBL" id="GBM22482.1"/>
    </source>
</evidence>
<gene>
    <name evidence="2" type="ORF">AVEN_183925_1</name>
</gene>
<dbReference type="OrthoDB" id="5876240at2759"/>
<comment type="caution">
    <text evidence="2">The sequence shown here is derived from an EMBL/GenBank/DDBJ whole genome shotgun (WGS) entry which is preliminary data.</text>
</comment>
<dbReference type="InterPro" id="IPR029526">
    <property type="entry name" value="PGBD"/>
</dbReference>
<dbReference type="Pfam" id="PF13843">
    <property type="entry name" value="DDE_Tnp_1_7"/>
    <property type="match status" value="1"/>
</dbReference>
<evidence type="ECO:0000259" key="1">
    <source>
        <dbReference type="Pfam" id="PF13843"/>
    </source>
</evidence>
<feature type="domain" description="PiggyBac transposable element-derived protein" evidence="1">
    <location>
        <begin position="3"/>
        <end position="94"/>
    </location>
</feature>
<sequence length="96" mass="10808">MPCEPSGYVWYALVYCGTTDPMSGVGHAESVVMALMTKRLNKGHELYTDNYYTSIHLANNLLESKTKLYGILRSNKKYLPKGVVNTKLERGETIAY</sequence>